<reference evidence="6" key="2">
    <citation type="submission" date="2021-04" db="EMBL/GenBank/DDBJ databases">
        <authorList>
            <person name="Gilroy R."/>
        </authorList>
    </citation>
    <scope>NUCLEOTIDE SEQUENCE</scope>
    <source>
        <strain evidence="6">ChiW4-1371</strain>
    </source>
</reference>
<keyword evidence="4 5" id="KW-0472">Membrane</keyword>
<feature type="transmembrane region" description="Helical" evidence="5">
    <location>
        <begin position="87"/>
        <end position="104"/>
    </location>
</feature>
<dbReference type="PANTHER" id="PTHR37955">
    <property type="entry name" value="TELLURITE RESISTANCE PROTEIN TEHA"/>
    <property type="match status" value="1"/>
</dbReference>
<comment type="caution">
    <text evidence="6">The sequence shown here is derived from an EMBL/GenBank/DDBJ whole genome shotgun (WGS) entry which is preliminary data.</text>
</comment>
<protein>
    <submittedName>
        <fullName evidence="6">SLAC1 anion channel family protein</fullName>
    </submittedName>
</protein>
<dbReference type="EMBL" id="DXAQ01000032">
    <property type="protein sequence ID" value="HIZ88705.1"/>
    <property type="molecule type" value="Genomic_DNA"/>
</dbReference>
<evidence type="ECO:0000256" key="3">
    <source>
        <dbReference type="ARBA" id="ARBA00022989"/>
    </source>
</evidence>
<sequence>MSESANEKQGSRLQFFPVMMFAVIMGFSGITLAYKKGSEILLLPEIVYQVLSYITAILAVIISLLYLYKIIRYTSEVKKEIKHPVRVNFFAAISISMLLLSSVFHENESVAFPLFVIGTGLQTFFTFYTITYWLNKNIELAHSNPAWFIPVVGNIIVPIAGAGFADIYLLDFFFSLGIFFWIILTAILFNRIIFHGMLPQKFLPTLAIFIAPPSVGMLSYLKLSGVYDMFAVILFNVALTFGLILLALIKNFYKIKFFISWWAFTFPMAALTMAIITVYEKTNFQYFTFKFLGIVSLIMTSILVLVVLIRTIIAIKRGEICQPE</sequence>
<feature type="transmembrane region" description="Helical" evidence="5">
    <location>
        <begin position="46"/>
        <end position="67"/>
    </location>
</feature>
<dbReference type="InterPro" id="IPR052951">
    <property type="entry name" value="Tellurite_res_ion_channel"/>
</dbReference>
<dbReference type="AlphaFoldDB" id="A0A9D2GU22"/>
<comment type="subcellular location">
    <subcellularLocation>
        <location evidence="1">Membrane</location>
        <topology evidence="1">Multi-pass membrane protein</topology>
    </subcellularLocation>
</comment>
<evidence type="ECO:0000313" key="6">
    <source>
        <dbReference type="EMBL" id="HIZ88705.1"/>
    </source>
</evidence>
<gene>
    <name evidence="6" type="ORF">H9804_02075</name>
</gene>
<reference evidence="6" key="1">
    <citation type="journal article" date="2021" name="PeerJ">
        <title>Extensive microbial diversity within the chicken gut microbiome revealed by metagenomics and culture.</title>
        <authorList>
            <person name="Gilroy R."/>
            <person name="Ravi A."/>
            <person name="Getino M."/>
            <person name="Pursley I."/>
            <person name="Horton D.L."/>
            <person name="Alikhan N.F."/>
            <person name="Baker D."/>
            <person name="Gharbi K."/>
            <person name="Hall N."/>
            <person name="Watson M."/>
            <person name="Adriaenssens E.M."/>
            <person name="Foster-Nyarko E."/>
            <person name="Jarju S."/>
            <person name="Secka A."/>
            <person name="Antonio M."/>
            <person name="Oren A."/>
            <person name="Chaudhuri R.R."/>
            <person name="La Ragione R."/>
            <person name="Hildebrand F."/>
            <person name="Pallen M.J."/>
        </authorList>
    </citation>
    <scope>NUCLEOTIDE SEQUENCE</scope>
    <source>
        <strain evidence="6">ChiW4-1371</strain>
    </source>
</reference>
<proteinExistence type="predicted"/>
<name>A0A9D2GU22_9BACT</name>
<dbReference type="InterPro" id="IPR038665">
    <property type="entry name" value="Voltage-dep_anion_channel_sf"/>
</dbReference>
<feature type="transmembrane region" description="Helical" evidence="5">
    <location>
        <begin position="12"/>
        <end position="34"/>
    </location>
</feature>
<accession>A0A9D2GU22</accession>
<evidence type="ECO:0000256" key="5">
    <source>
        <dbReference type="SAM" id="Phobius"/>
    </source>
</evidence>
<feature type="transmembrane region" description="Helical" evidence="5">
    <location>
        <begin position="202"/>
        <end position="223"/>
    </location>
</feature>
<feature type="transmembrane region" description="Helical" evidence="5">
    <location>
        <begin position="261"/>
        <end position="279"/>
    </location>
</feature>
<feature type="transmembrane region" description="Helical" evidence="5">
    <location>
        <begin position="110"/>
        <end position="134"/>
    </location>
</feature>
<feature type="transmembrane region" description="Helical" evidence="5">
    <location>
        <begin position="229"/>
        <end position="249"/>
    </location>
</feature>
<dbReference type="InterPro" id="IPR004695">
    <property type="entry name" value="SLAC1/Mae1/Ssu1/TehA"/>
</dbReference>
<dbReference type="Gene3D" id="1.50.10.150">
    <property type="entry name" value="Voltage-dependent anion channel"/>
    <property type="match status" value="1"/>
</dbReference>
<organism evidence="6 7">
    <name type="scientific">Candidatus Mucispirillum faecigallinarum</name>
    <dbReference type="NCBI Taxonomy" id="2838699"/>
    <lineage>
        <taxon>Bacteria</taxon>
        <taxon>Pseudomonadati</taxon>
        <taxon>Deferribacterota</taxon>
        <taxon>Deferribacteres</taxon>
        <taxon>Deferribacterales</taxon>
        <taxon>Mucispirillaceae</taxon>
        <taxon>Mucispirillum</taxon>
    </lineage>
</organism>
<evidence type="ECO:0000256" key="4">
    <source>
        <dbReference type="ARBA" id="ARBA00023136"/>
    </source>
</evidence>
<dbReference type="CDD" id="cd09323">
    <property type="entry name" value="TDT_SLAC1_like"/>
    <property type="match status" value="1"/>
</dbReference>
<dbReference type="PANTHER" id="PTHR37955:SF1">
    <property type="entry name" value="DEP DOMAIN-CONTAINING PROTEIN"/>
    <property type="match status" value="1"/>
</dbReference>
<dbReference type="GO" id="GO:0005886">
    <property type="term" value="C:plasma membrane"/>
    <property type="evidence" value="ECO:0007669"/>
    <property type="project" value="TreeGrafter"/>
</dbReference>
<feature type="transmembrane region" description="Helical" evidence="5">
    <location>
        <begin position="146"/>
        <end position="165"/>
    </location>
</feature>
<feature type="transmembrane region" description="Helical" evidence="5">
    <location>
        <begin position="171"/>
        <end position="190"/>
    </location>
</feature>
<feature type="transmembrane region" description="Helical" evidence="5">
    <location>
        <begin position="291"/>
        <end position="309"/>
    </location>
</feature>
<evidence type="ECO:0000313" key="7">
    <source>
        <dbReference type="Proteomes" id="UP000824176"/>
    </source>
</evidence>
<dbReference type="GO" id="GO:0046583">
    <property type="term" value="F:monoatomic cation efflux transmembrane transporter activity"/>
    <property type="evidence" value="ECO:0007669"/>
    <property type="project" value="TreeGrafter"/>
</dbReference>
<evidence type="ECO:0000256" key="1">
    <source>
        <dbReference type="ARBA" id="ARBA00004141"/>
    </source>
</evidence>
<keyword evidence="2 5" id="KW-0812">Transmembrane</keyword>
<keyword evidence="3 5" id="KW-1133">Transmembrane helix</keyword>
<evidence type="ECO:0000256" key="2">
    <source>
        <dbReference type="ARBA" id="ARBA00022692"/>
    </source>
</evidence>
<dbReference type="Proteomes" id="UP000824176">
    <property type="component" value="Unassembled WGS sequence"/>
</dbReference>
<dbReference type="Pfam" id="PF03595">
    <property type="entry name" value="SLAC1"/>
    <property type="match status" value="1"/>
</dbReference>